<dbReference type="Proteomes" id="UP000745663">
    <property type="component" value="Unassembled WGS sequence"/>
</dbReference>
<dbReference type="SUPFAM" id="SSF53448">
    <property type="entry name" value="Nucleotide-diphospho-sugar transferases"/>
    <property type="match status" value="1"/>
</dbReference>
<protein>
    <submittedName>
        <fullName evidence="5">NTP transferase domain-containing protein</fullName>
    </submittedName>
</protein>
<evidence type="ECO:0000259" key="4">
    <source>
        <dbReference type="Pfam" id="PF12804"/>
    </source>
</evidence>
<evidence type="ECO:0000313" key="6">
    <source>
        <dbReference type="Proteomes" id="UP000745663"/>
    </source>
</evidence>
<dbReference type="PANTHER" id="PTHR43584">
    <property type="entry name" value="NUCLEOTIDYL TRANSFERASE"/>
    <property type="match status" value="1"/>
</dbReference>
<feature type="domain" description="MobA-like NTP transferase" evidence="4">
    <location>
        <begin position="7"/>
        <end position="130"/>
    </location>
</feature>
<accession>A0ABS2C721</accession>
<dbReference type="InterPro" id="IPR050065">
    <property type="entry name" value="GlmU-like"/>
</dbReference>
<reference evidence="5 6" key="1">
    <citation type="submission" date="2020-08" db="EMBL/GenBank/DDBJ databases">
        <title>Description of novel Pseudomonas species.</title>
        <authorList>
            <person name="Duman M."/>
            <person name="Mulet M."/>
            <person name="Altun S."/>
            <person name="Saticioglu I.B."/>
            <person name="Lalucat J."/>
            <person name="Garcia-Valdes E."/>
        </authorList>
    </citation>
    <scope>NUCLEOTIDE SEQUENCE [LARGE SCALE GENOMIC DNA]</scope>
    <source>
        <strain evidence="5 6">P66</strain>
    </source>
</reference>
<gene>
    <name evidence="5" type="ORF">H8F21_28560</name>
</gene>
<name>A0ABS2C721_9PSED</name>
<dbReference type="GO" id="GO:0016740">
    <property type="term" value="F:transferase activity"/>
    <property type="evidence" value="ECO:0007669"/>
    <property type="project" value="UniProtKB-KW"/>
</dbReference>
<dbReference type="InterPro" id="IPR029044">
    <property type="entry name" value="Nucleotide-diphossugar_trans"/>
</dbReference>
<dbReference type="EMBL" id="JACOPV010000030">
    <property type="protein sequence ID" value="MBM5461515.1"/>
    <property type="molecule type" value="Genomic_DNA"/>
</dbReference>
<dbReference type="Pfam" id="PF12804">
    <property type="entry name" value="NTP_transf_3"/>
    <property type="match status" value="1"/>
</dbReference>
<evidence type="ECO:0000256" key="3">
    <source>
        <dbReference type="ARBA" id="ARBA00022842"/>
    </source>
</evidence>
<sequence length="223" mass="24189">MQNVTCAVIAAAGMGTRIGLGMPKCMIEVEGKTILSRLIENLQPHVDLIKVVVGYREEMVIDYCAQHHRNVILVRNKDYRQTNTAFSFAKGANLSSGKVLYLDGDLVISPESLEAFIQCAASKEILVGLTDAKSENAVFADCNTTSEGFMISAFSRTKPSPLEWANVVSGPAHLLDGASGYVFERLEEYLPLNGKLLELAEVDTAGDLIAAREFVCALDSKEA</sequence>
<comment type="caution">
    <text evidence="5">The sequence shown here is derived from an EMBL/GenBank/DDBJ whole genome shotgun (WGS) entry which is preliminary data.</text>
</comment>
<keyword evidence="2" id="KW-0548">Nucleotidyltransferase</keyword>
<keyword evidence="3" id="KW-0460">Magnesium</keyword>
<evidence type="ECO:0000256" key="2">
    <source>
        <dbReference type="ARBA" id="ARBA00022695"/>
    </source>
</evidence>
<keyword evidence="1 5" id="KW-0808">Transferase</keyword>
<keyword evidence="6" id="KW-1185">Reference proteome</keyword>
<evidence type="ECO:0000313" key="5">
    <source>
        <dbReference type="EMBL" id="MBM5461515.1"/>
    </source>
</evidence>
<dbReference type="Gene3D" id="3.90.550.10">
    <property type="entry name" value="Spore Coat Polysaccharide Biosynthesis Protein SpsA, Chain A"/>
    <property type="match status" value="1"/>
</dbReference>
<dbReference type="InterPro" id="IPR025877">
    <property type="entry name" value="MobA-like_NTP_Trfase"/>
</dbReference>
<dbReference type="PANTHER" id="PTHR43584:SF8">
    <property type="entry name" value="N-ACETYLMURAMATE ALPHA-1-PHOSPHATE URIDYLYLTRANSFERASE"/>
    <property type="match status" value="1"/>
</dbReference>
<proteinExistence type="predicted"/>
<organism evidence="5 6">
    <name type="scientific">Pseudomonas arcuscaelestis</name>
    <dbReference type="NCBI Taxonomy" id="2710591"/>
    <lineage>
        <taxon>Bacteria</taxon>
        <taxon>Pseudomonadati</taxon>
        <taxon>Pseudomonadota</taxon>
        <taxon>Gammaproteobacteria</taxon>
        <taxon>Pseudomonadales</taxon>
        <taxon>Pseudomonadaceae</taxon>
        <taxon>Pseudomonas</taxon>
    </lineage>
</organism>
<evidence type="ECO:0000256" key="1">
    <source>
        <dbReference type="ARBA" id="ARBA00022679"/>
    </source>
</evidence>